<evidence type="ECO:0000313" key="1">
    <source>
        <dbReference type="EMBL" id="GBL98680.1"/>
    </source>
</evidence>
<sequence length="85" mass="9430">MVETNKSLLTKDQPTTHKVMGNLIAEENGEHKYNVELLICFLLKSKLNVISLAVAPSRITIGLLDGDRRVQLQSPLVLVHAENPI</sequence>
<comment type="caution">
    <text evidence="1">The sequence shown here is derived from an EMBL/GenBank/DDBJ whole genome shotgun (WGS) entry which is preliminary data.</text>
</comment>
<protein>
    <submittedName>
        <fullName evidence="1">Uncharacterized protein</fullName>
    </submittedName>
</protein>
<reference evidence="1 2" key="1">
    <citation type="journal article" date="2019" name="Sci. Rep.">
        <title>Orb-weaving spider Araneus ventricosus genome elucidates the spidroin gene catalogue.</title>
        <authorList>
            <person name="Kono N."/>
            <person name="Nakamura H."/>
            <person name="Ohtoshi R."/>
            <person name="Moran D.A.P."/>
            <person name="Shinohara A."/>
            <person name="Yoshida Y."/>
            <person name="Fujiwara M."/>
            <person name="Mori M."/>
            <person name="Tomita M."/>
            <person name="Arakawa K."/>
        </authorList>
    </citation>
    <scope>NUCLEOTIDE SEQUENCE [LARGE SCALE GENOMIC DNA]</scope>
</reference>
<organism evidence="1 2">
    <name type="scientific">Araneus ventricosus</name>
    <name type="common">Orbweaver spider</name>
    <name type="synonym">Epeira ventricosa</name>
    <dbReference type="NCBI Taxonomy" id="182803"/>
    <lineage>
        <taxon>Eukaryota</taxon>
        <taxon>Metazoa</taxon>
        <taxon>Ecdysozoa</taxon>
        <taxon>Arthropoda</taxon>
        <taxon>Chelicerata</taxon>
        <taxon>Arachnida</taxon>
        <taxon>Araneae</taxon>
        <taxon>Araneomorphae</taxon>
        <taxon>Entelegynae</taxon>
        <taxon>Araneoidea</taxon>
        <taxon>Araneidae</taxon>
        <taxon>Araneus</taxon>
    </lineage>
</organism>
<keyword evidence="2" id="KW-1185">Reference proteome</keyword>
<dbReference type="Proteomes" id="UP000499080">
    <property type="component" value="Unassembled WGS sequence"/>
</dbReference>
<gene>
    <name evidence="1" type="ORF">AVEN_19723_1</name>
</gene>
<proteinExistence type="predicted"/>
<name>A0A4Y2C2H6_ARAVE</name>
<dbReference type="AlphaFoldDB" id="A0A4Y2C2H6"/>
<accession>A0A4Y2C2H6</accession>
<evidence type="ECO:0000313" key="2">
    <source>
        <dbReference type="Proteomes" id="UP000499080"/>
    </source>
</evidence>
<dbReference type="EMBL" id="BGPR01000141">
    <property type="protein sequence ID" value="GBL98680.1"/>
    <property type="molecule type" value="Genomic_DNA"/>
</dbReference>